<keyword evidence="3" id="KW-0808">Transferase</keyword>
<evidence type="ECO:0000256" key="6">
    <source>
        <dbReference type="ARBA" id="ARBA00023006"/>
    </source>
</evidence>
<evidence type="ECO:0000256" key="4">
    <source>
        <dbReference type="ARBA" id="ARBA00022786"/>
    </source>
</evidence>
<protein>
    <recommendedName>
        <fullName evidence="2">Ubiquitin-like-conjugating enzyme ATG10</fullName>
    </recommendedName>
    <alternativeName>
        <fullName evidence="7">Autophagy-related protein 10</fullName>
    </alternativeName>
</protein>
<dbReference type="InterPro" id="IPR007135">
    <property type="entry name" value="Atg3/Atg10"/>
</dbReference>
<dbReference type="GO" id="GO:0015031">
    <property type="term" value="P:protein transport"/>
    <property type="evidence" value="ECO:0007669"/>
    <property type="project" value="UniProtKB-KW"/>
</dbReference>
<dbReference type="GO" id="GO:0061651">
    <property type="term" value="F:Atg12 conjugating enzyme activity"/>
    <property type="evidence" value="ECO:0007669"/>
    <property type="project" value="TreeGrafter"/>
</dbReference>
<dbReference type="GO" id="GO:0032446">
    <property type="term" value="P:protein modification by small protein conjugation"/>
    <property type="evidence" value="ECO:0007669"/>
    <property type="project" value="TreeGrafter"/>
</dbReference>
<name>A0A6A5KTX7_9PLEO</name>
<evidence type="ECO:0000256" key="7">
    <source>
        <dbReference type="ARBA" id="ARBA00029833"/>
    </source>
</evidence>
<keyword evidence="5" id="KW-0813">Transport</keyword>
<comment type="similarity">
    <text evidence="1">Belongs to the ATG10 family.</text>
</comment>
<dbReference type="Gene3D" id="3.30.1460.50">
    <property type="match status" value="1"/>
</dbReference>
<evidence type="ECO:0000256" key="1">
    <source>
        <dbReference type="ARBA" id="ARBA00005696"/>
    </source>
</evidence>
<keyword evidence="10" id="KW-1185">Reference proteome</keyword>
<evidence type="ECO:0000256" key="5">
    <source>
        <dbReference type="ARBA" id="ARBA00022927"/>
    </source>
</evidence>
<dbReference type="GO" id="GO:0000422">
    <property type="term" value="P:autophagy of mitochondrion"/>
    <property type="evidence" value="ECO:0007669"/>
    <property type="project" value="TreeGrafter"/>
</dbReference>
<dbReference type="EMBL" id="ML975253">
    <property type="protein sequence ID" value="KAF1838356.1"/>
    <property type="molecule type" value="Genomic_DNA"/>
</dbReference>
<dbReference type="Proteomes" id="UP000800040">
    <property type="component" value="Unassembled WGS sequence"/>
</dbReference>
<evidence type="ECO:0000256" key="3">
    <source>
        <dbReference type="ARBA" id="ARBA00022679"/>
    </source>
</evidence>
<dbReference type="Pfam" id="PF03987">
    <property type="entry name" value="Autophagy_act_C"/>
    <property type="match status" value="1"/>
</dbReference>
<dbReference type="PANTHER" id="PTHR14957">
    <property type="entry name" value="UBIQUITIN-LIKE-CONJUGATING ENZYME ATG10"/>
    <property type="match status" value="1"/>
</dbReference>
<keyword evidence="4" id="KW-0833">Ubl conjugation pathway</keyword>
<keyword evidence="6" id="KW-0072">Autophagy</keyword>
<evidence type="ECO:0000256" key="2">
    <source>
        <dbReference type="ARBA" id="ARBA00021099"/>
    </source>
</evidence>
<evidence type="ECO:0000313" key="9">
    <source>
        <dbReference type="EMBL" id="KAF1838356.1"/>
    </source>
</evidence>
<gene>
    <name evidence="9" type="ORF">BDW02DRAFT_517158</name>
</gene>
<dbReference type="AlphaFoldDB" id="A0A6A5KTX7"/>
<evidence type="ECO:0000256" key="8">
    <source>
        <dbReference type="SAM" id="MobiDB-lite"/>
    </source>
</evidence>
<accession>A0A6A5KTX7</accession>
<reference evidence="9" key="1">
    <citation type="submission" date="2020-01" db="EMBL/GenBank/DDBJ databases">
        <authorList>
            <consortium name="DOE Joint Genome Institute"/>
            <person name="Haridas S."/>
            <person name="Albert R."/>
            <person name="Binder M."/>
            <person name="Bloem J."/>
            <person name="Labutti K."/>
            <person name="Salamov A."/>
            <person name="Andreopoulos B."/>
            <person name="Baker S.E."/>
            <person name="Barry K."/>
            <person name="Bills G."/>
            <person name="Bluhm B.H."/>
            <person name="Cannon C."/>
            <person name="Castanera R."/>
            <person name="Culley D.E."/>
            <person name="Daum C."/>
            <person name="Ezra D."/>
            <person name="Gonzalez J.B."/>
            <person name="Henrissat B."/>
            <person name="Kuo A."/>
            <person name="Liang C."/>
            <person name="Lipzen A."/>
            <person name="Lutzoni F."/>
            <person name="Magnuson J."/>
            <person name="Mondo S."/>
            <person name="Nolan M."/>
            <person name="Ohm R."/>
            <person name="Pangilinan J."/>
            <person name="Park H.-J."/>
            <person name="Ramirez L."/>
            <person name="Alfaro M."/>
            <person name="Sun H."/>
            <person name="Tritt A."/>
            <person name="Yoshinaga Y."/>
            <person name="Zwiers L.-H."/>
            <person name="Turgeon B.G."/>
            <person name="Goodwin S.B."/>
            <person name="Spatafora J.W."/>
            <person name="Crous P.W."/>
            <person name="Grigoriev I.V."/>
        </authorList>
    </citation>
    <scope>NUCLEOTIDE SEQUENCE</scope>
    <source>
        <strain evidence="9">P77</strain>
    </source>
</reference>
<proteinExistence type="inferred from homology"/>
<feature type="region of interest" description="Disordered" evidence="8">
    <location>
        <begin position="55"/>
        <end position="76"/>
    </location>
</feature>
<keyword evidence="5" id="KW-0653">Protein transport</keyword>
<dbReference type="OrthoDB" id="4089664at2759"/>
<evidence type="ECO:0000313" key="10">
    <source>
        <dbReference type="Proteomes" id="UP000800040"/>
    </source>
</evidence>
<feature type="compositionally biased region" description="Acidic residues" evidence="8">
    <location>
        <begin position="64"/>
        <end position="76"/>
    </location>
</feature>
<sequence length="203" mass="22346">MLSAFPQLTESEFADACSGLLHMFRRRGSVQQDWVSVEPHRQNATAYLRITTHLATRADSPPDGSDDQVAEEEEDEDEEALCDMVAPSAAVHYDILLSPVYCVPVLYVSIHDNLHRYAPTMTTLYKHLVPPQFKAQTADVGVMGGITITDHPATNRPVYFIHPCQTAGVMEASVDGNITAQEYLMIWIGSLGKSVGLDVPFAL</sequence>
<organism evidence="9 10">
    <name type="scientific">Decorospora gaudefroyi</name>
    <dbReference type="NCBI Taxonomy" id="184978"/>
    <lineage>
        <taxon>Eukaryota</taxon>
        <taxon>Fungi</taxon>
        <taxon>Dikarya</taxon>
        <taxon>Ascomycota</taxon>
        <taxon>Pezizomycotina</taxon>
        <taxon>Dothideomycetes</taxon>
        <taxon>Pleosporomycetidae</taxon>
        <taxon>Pleosporales</taxon>
        <taxon>Pleosporineae</taxon>
        <taxon>Pleosporaceae</taxon>
        <taxon>Decorospora</taxon>
    </lineage>
</organism>
<dbReference type="PANTHER" id="PTHR14957:SF1">
    <property type="entry name" value="UBIQUITIN-LIKE-CONJUGATING ENZYME ATG10"/>
    <property type="match status" value="1"/>
</dbReference>
<dbReference type="GO" id="GO:0005829">
    <property type="term" value="C:cytosol"/>
    <property type="evidence" value="ECO:0007669"/>
    <property type="project" value="TreeGrafter"/>
</dbReference>
<feature type="non-terminal residue" evidence="9">
    <location>
        <position position="203"/>
    </location>
</feature>
<dbReference type="GO" id="GO:0000045">
    <property type="term" value="P:autophagosome assembly"/>
    <property type="evidence" value="ECO:0007669"/>
    <property type="project" value="TreeGrafter"/>
</dbReference>